<dbReference type="EMBL" id="MRDE01000038">
    <property type="protein sequence ID" value="OMH25011.1"/>
    <property type="molecule type" value="Genomic_DNA"/>
</dbReference>
<dbReference type="GO" id="GO:0004523">
    <property type="term" value="F:RNA-DNA hybrid ribonuclease activity"/>
    <property type="evidence" value="ECO:0007669"/>
    <property type="project" value="UniProtKB-UniRule"/>
</dbReference>
<feature type="domain" description="RNase H type-2" evidence="14">
    <location>
        <begin position="18"/>
        <end position="259"/>
    </location>
</feature>
<sequence length="288" mass="30011">MKRPSLRVERSLASPTCRLVAGIDEVGRGALAGPVAAGVVVVDAHAQRALTGVADSKLLSHQRRVDLVPRIRRWAVGSAVGMASAAEVDALGLTHALRLAGLRALRVLAGAGVVPDLVLMDGNHNWLRRPEPTLLDGLGVGMDADALVLDFLDGGVEPMVPVGPGPHGSTAVAAADPPVLTRIKADLTCTSVAAASVLAKVERDLLMIEAATRFPDFGWEINKGYATRSHRAAIDAVGPCELHRRTWRLGSLPGEPADDDDAPAAFDDAAADDAVPDAFVSACAKMET</sequence>
<evidence type="ECO:0000259" key="14">
    <source>
        <dbReference type="PROSITE" id="PS51975"/>
    </source>
</evidence>
<dbReference type="GO" id="GO:0006298">
    <property type="term" value="P:mismatch repair"/>
    <property type="evidence" value="ECO:0007669"/>
    <property type="project" value="TreeGrafter"/>
</dbReference>
<keyword evidence="16" id="KW-1185">Reference proteome</keyword>
<evidence type="ECO:0000256" key="1">
    <source>
        <dbReference type="ARBA" id="ARBA00000077"/>
    </source>
</evidence>
<dbReference type="EC" id="3.1.26.4" evidence="13"/>
<dbReference type="PANTHER" id="PTHR10954">
    <property type="entry name" value="RIBONUCLEASE H2 SUBUNIT A"/>
    <property type="match status" value="1"/>
</dbReference>
<dbReference type="GO" id="GO:0046872">
    <property type="term" value="F:metal ion binding"/>
    <property type="evidence" value="ECO:0007669"/>
    <property type="project" value="UniProtKB-KW"/>
</dbReference>
<evidence type="ECO:0000256" key="3">
    <source>
        <dbReference type="ARBA" id="ARBA00004065"/>
    </source>
</evidence>
<dbReference type="InterPro" id="IPR022898">
    <property type="entry name" value="RNase_HII"/>
</dbReference>
<dbReference type="InterPro" id="IPR036397">
    <property type="entry name" value="RNaseH_sf"/>
</dbReference>
<proteinExistence type="inferred from homology"/>
<keyword evidence="8 12" id="KW-0479">Metal-binding</keyword>
<evidence type="ECO:0000256" key="7">
    <source>
        <dbReference type="ARBA" id="ARBA00022722"/>
    </source>
</evidence>
<dbReference type="InterPro" id="IPR024567">
    <property type="entry name" value="RNase_HII/HIII_dom"/>
</dbReference>
<keyword evidence="10 12" id="KW-0378">Hydrolase</keyword>
<dbReference type="STRING" id="554083.BKD30_06845"/>
<dbReference type="PANTHER" id="PTHR10954:SF18">
    <property type="entry name" value="RIBONUCLEASE HII"/>
    <property type="match status" value="1"/>
</dbReference>
<dbReference type="NCBIfam" id="NF000595">
    <property type="entry name" value="PRK00015.1-3"/>
    <property type="match status" value="1"/>
</dbReference>
<dbReference type="GO" id="GO:0043137">
    <property type="term" value="P:DNA replication, removal of RNA primer"/>
    <property type="evidence" value="ECO:0007669"/>
    <property type="project" value="TreeGrafter"/>
</dbReference>
<dbReference type="SUPFAM" id="SSF53098">
    <property type="entry name" value="Ribonuclease H-like"/>
    <property type="match status" value="1"/>
</dbReference>
<dbReference type="CDD" id="cd07182">
    <property type="entry name" value="RNase_HII_bacteria_HII_like"/>
    <property type="match status" value="1"/>
</dbReference>
<keyword evidence="6" id="KW-0963">Cytoplasm</keyword>
<comment type="subcellular location">
    <subcellularLocation>
        <location evidence="4">Cytoplasm</location>
    </subcellularLocation>
</comment>
<dbReference type="GO" id="GO:0032299">
    <property type="term" value="C:ribonuclease H2 complex"/>
    <property type="evidence" value="ECO:0007669"/>
    <property type="project" value="TreeGrafter"/>
</dbReference>
<dbReference type="AlphaFoldDB" id="A0A1R1LBV9"/>
<comment type="cofactor">
    <cofactor evidence="2">
        <name>Mg(2+)</name>
        <dbReference type="ChEBI" id="CHEBI:18420"/>
    </cofactor>
</comment>
<dbReference type="Pfam" id="PF01351">
    <property type="entry name" value="RNase_HII"/>
    <property type="match status" value="2"/>
</dbReference>
<organism evidence="15 16">
    <name type="scientific">Tersicoccus phoenicis</name>
    <dbReference type="NCBI Taxonomy" id="554083"/>
    <lineage>
        <taxon>Bacteria</taxon>
        <taxon>Bacillati</taxon>
        <taxon>Actinomycetota</taxon>
        <taxon>Actinomycetes</taxon>
        <taxon>Micrococcales</taxon>
        <taxon>Micrococcaceae</taxon>
        <taxon>Tersicoccus</taxon>
    </lineage>
</organism>
<protein>
    <recommendedName>
        <fullName evidence="13">Ribonuclease</fullName>
        <ecNumber evidence="13">3.1.26.4</ecNumber>
    </recommendedName>
</protein>
<comment type="caution">
    <text evidence="15">The sequence shown here is derived from an EMBL/GenBank/DDBJ whole genome shotgun (WGS) entry which is preliminary data.</text>
</comment>
<comment type="catalytic activity">
    <reaction evidence="1 12 13">
        <text>Endonucleolytic cleavage to 5'-phosphomonoester.</text>
        <dbReference type="EC" id="3.1.26.4"/>
    </reaction>
</comment>
<evidence type="ECO:0000256" key="13">
    <source>
        <dbReference type="RuleBase" id="RU003515"/>
    </source>
</evidence>
<accession>A0A1R1LBV9</accession>
<evidence type="ECO:0000256" key="6">
    <source>
        <dbReference type="ARBA" id="ARBA00022490"/>
    </source>
</evidence>
<dbReference type="InterPro" id="IPR001352">
    <property type="entry name" value="RNase_HII/HIII"/>
</dbReference>
<feature type="binding site" evidence="12">
    <location>
        <position position="24"/>
    </location>
    <ligand>
        <name>a divalent metal cation</name>
        <dbReference type="ChEBI" id="CHEBI:60240"/>
    </ligand>
</feature>
<evidence type="ECO:0000256" key="12">
    <source>
        <dbReference type="PROSITE-ProRule" id="PRU01319"/>
    </source>
</evidence>
<evidence type="ECO:0000256" key="10">
    <source>
        <dbReference type="ARBA" id="ARBA00022801"/>
    </source>
</evidence>
<keyword evidence="7 12" id="KW-0540">Nuclease</keyword>
<comment type="function">
    <text evidence="3 13">Endonuclease that specifically degrades the RNA of RNA-DNA hybrids.</text>
</comment>
<dbReference type="GO" id="GO:0003723">
    <property type="term" value="F:RNA binding"/>
    <property type="evidence" value="ECO:0007669"/>
    <property type="project" value="UniProtKB-UniRule"/>
</dbReference>
<keyword evidence="11" id="KW-0464">Manganese</keyword>
<reference evidence="15 16" key="1">
    <citation type="submission" date="2016-12" db="EMBL/GenBank/DDBJ databases">
        <title>Draft genome of Tersicoccus phoenicis 1P05MA.</title>
        <authorList>
            <person name="Nakajima Y."/>
            <person name="Yoshizawa S."/>
            <person name="Nakamura K."/>
            <person name="Ogura Y."/>
            <person name="Hayashi T."/>
            <person name="Kogure K."/>
        </authorList>
    </citation>
    <scope>NUCLEOTIDE SEQUENCE [LARGE SCALE GENOMIC DNA]</scope>
    <source>
        <strain evidence="15 16">1p05MA</strain>
    </source>
</reference>
<dbReference type="InterPro" id="IPR012337">
    <property type="entry name" value="RNaseH-like_sf"/>
</dbReference>
<feature type="binding site" evidence="12">
    <location>
        <position position="25"/>
    </location>
    <ligand>
        <name>a divalent metal cation</name>
        <dbReference type="ChEBI" id="CHEBI:60240"/>
    </ligand>
</feature>
<evidence type="ECO:0000313" key="15">
    <source>
        <dbReference type="EMBL" id="OMH25011.1"/>
    </source>
</evidence>
<feature type="binding site" evidence="12">
    <location>
        <position position="121"/>
    </location>
    <ligand>
        <name>a divalent metal cation</name>
        <dbReference type="ChEBI" id="CHEBI:60240"/>
    </ligand>
</feature>
<evidence type="ECO:0000313" key="16">
    <source>
        <dbReference type="Proteomes" id="UP000187085"/>
    </source>
</evidence>
<evidence type="ECO:0000256" key="11">
    <source>
        <dbReference type="ARBA" id="ARBA00023211"/>
    </source>
</evidence>
<dbReference type="RefSeq" id="WP_235861542.1">
    <property type="nucleotide sequence ID" value="NZ_MRDE01000038.1"/>
</dbReference>
<evidence type="ECO:0000256" key="8">
    <source>
        <dbReference type="ARBA" id="ARBA00022723"/>
    </source>
</evidence>
<name>A0A1R1LBV9_9MICC</name>
<evidence type="ECO:0000256" key="4">
    <source>
        <dbReference type="ARBA" id="ARBA00004496"/>
    </source>
</evidence>
<evidence type="ECO:0000256" key="9">
    <source>
        <dbReference type="ARBA" id="ARBA00022759"/>
    </source>
</evidence>
<dbReference type="Proteomes" id="UP000187085">
    <property type="component" value="Unassembled WGS sequence"/>
</dbReference>
<dbReference type="PROSITE" id="PS51975">
    <property type="entry name" value="RNASE_H_2"/>
    <property type="match status" value="1"/>
</dbReference>
<evidence type="ECO:0000256" key="5">
    <source>
        <dbReference type="ARBA" id="ARBA00007383"/>
    </source>
</evidence>
<keyword evidence="9 12" id="KW-0255">Endonuclease</keyword>
<dbReference type="Gene3D" id="3.30.420.10">
    <property type="entry name" value="Ribonuclease H-like superfamily/Ribonuclease H"/>
    <property type="match status" value="2"/>
</dbReference>
<dbReference type="GO" id="GO:0005737">
    <property type="term" value="C:cytoplasm"/>
    <property type="evidence" value="ECO:0007669"/>
    <property type="project" value="UniProtKB-SubCell"/>
</dbReference>
<comment type="similarity">
    <text evidence="5 13">Belongs to the RNase HII family.</text>
</comment>
<evidence type="ECO:0000256" key="2">
    <source>
        <dbReference type="ARBA" id="ARBA00001946"/>
    </source>
</evidence>
<comment type="cofactor">
    <cofactor evidence="12">
        <name>Mn(2+)</name>
        <dbReference type="ChEBI" id="CHEBI:29035"/>
    </cofactor>
    <cofactor evidence="12">
        <name>Mg(2+)</name>
        <dbReference type="ChEBI" id="CHEBI:18420"/>
    </cofactor>
    <text evidence="12">Manganese or magnesium. Binds 1 divalent metal ion per monomer in the absence of substrate. May bind a second metal ion after substrate binding.</text>
</comment>
<gene>
    <name evidence="15" type="ORF">BKD30_06845</name>
</gene>